<dbReference type="Pfam" id="PF08585">
    <property type="entry name" value="RMI1_N_C"/>
    <property type="match status" value="1"/>
</dbReference>
<dbReference type="Pfam" id="PF21000">
    <property type="entry name" value="RMI1_N_N"/>
    <property type="match status" value="1"/>
</dbReference>
<dbReference type="InterPro" id="IPR003593">
    <property type="entry name" value="AAA+_ATPase"/>
</dbReference>
<dbReference type="InterPro" id="IPR013894">
    <property type="entry name" value="RMI1_OB"/>
</dbReference>
<dbReference type="InterPro" id="IPR027417">
    <property type="entry name" value="P-loop_NTPase"/>
</dbReference>
<keyword evidence="2" id="KW-0378">Hydrolase</keyword>
<keyword evidence="8" id="KW-1185">Reference proteome</keyword>
<dbReference type="PANTHER" id="PTHR43788:SF8">
    <property type="entry name" value="DNA-BINDING PROTEIN SMUBP-2"/>
    <property type="match status" value="1"/>
</dbReference>
<dbReference type="GO" id="GO:0043139">
    <property type="term" value="F:5'-3' DNA helicase activity"/>
    <property type="evidence" value="ECO:0007669"/>
    <property type="project" value="TreeGrafter"/>
</dbReference>
<dbReference type="SMART" id="SM01161">
    <property type="entry name" value="DUF1767"/>
    <property type="match status" value="1"/>
</dbReference>
<feature type="compositionally biased region" description="Acidic residues" evidence="5">
    <location>
        <begin position="847"/>
        <end position="860"/>
    </location>
</feature>
<dbReference type="SUPFAM" id="SSF52540">
    <property type="entry name" value="P-loop containing nucleoside triphosphate hydrolases"/>
    <property type="match status" value="1"/>
</dbReference>
<protein>
    <recommendedName>
        <fullName evidence="6">AAA+ ATPase domain-containing protein</fullName>
    </recommendedName>
</protein>
<evidence type="ECO:0000256" key="4">
    <source>
        <dbReference type="ARBA" id="ARBA00022840"/>
    </source>
</evidence>
<evidence type="ECO:0000256" key="1">
    <source>
        <dbReference type="ARBA" id="ARBA00022741"/>
    </source>
</evidence>
<dbReference type="Proteomes" id="UP001219525">
    <property type="component" value="Unassembled WGS sequence"/>
</dbReference>
<keyword evidence="4" id="KW-0067">ATP-binding</keyword>
<accession>A0AAD6YRQ3</accession>
<sequence length="1186" mass="130622">MSNSSFTLVQDIFCPVLHKESSKTSWTALDGVIGIAPVYGSGCNLSIIAFASSTNVLVVRLPKRLNERERNRLEQILLPAWPIKVTFHMDVLATSLHLDLGLRLAGGVDLLALSLADRESLQGLMDSMGGESGLNKAKVKALFHGEENSRKTTVEQLALRAWVAWRAANKITARVPRIDTSIFSEPRLAVLANLVRDARRRSALKPTAVHNEISDDHSYDSKGRLHVTCTRFKTRIRKDTQRIDIRRYEDGSKASGKVSSINGRAARINVNGPLPTTGGRLMITTVGKEPLTNAEMKRVDIVLNVLQRTSKIVDKPFFQAIWLPNETPSWPPGLKGPSFSREIPISFPRSLNGSQSAAVAAILSPQYVTLIQGPPGTGKTTVIAAAVTSIQASSSRREGSVYLVAQSNVAVKNIAEKLASVRFLDFKLIVSKDFHYDWHEHLYEKVNPNLIRSDQLSGDIVGVERQLLGSKTVIVDEASQVEIGDFVPMISSFSSSLRKLVFVGDDKQLAPHGRGQIESLKSVFEMKHLRDGVVFLDTQYRLVLNSESESQVGANDLCQHAHSTGAQCCHFINVPKSKETKQGTSWINEAEVSAAIGEARKCETKGRSYRIITPYDAQRGKLEAALKAAKLPWQDKVFCVDSFQGNEDDYIILSIVRTTKVGFLRDQRRVNVMLTRCKKLMKICTNRAFVEGKAKDTLVGLLAKSIDENVHEHVLQVPLSDTTSRRAMPVPPQLTTWLDENYASPRVDPEWLDACYDWVTTEHHLDPALHMPAIIEHVDAQLLQSDLCDSMSHGTGIPLPILTATSGLLRGPVLVEITAITEVGASALTLDQIRITREERLAAGADAGDDENEADLEIDGEGPVPNYPRSMLRFELSDGATTLPAMEYRPMPELTLGVTPLGYKMVLKNVFVRRGIAFLEPACVTFKGYQTEDREALQQADFARGLRCRLGRPEPEPQVAQAIMAQPAPNPPAEIRSPLREISPPPSPTLPVDSHHHSDDEDQPRRRRVPAPMSTASSSTLVTSSYFSSSNAGPAPRRGNIGIVLSPTRAGPIEIDSDSENEPVPKAPPGLERPIIGLKSTRRTTPFAPSHPTNDPPSDDYGDMEMDDAFLEELQKAEAQSITPAVPRTGQDTSGRQFTDPEVITIDDDEEMEDKENLPMPQRHVRRRVLGERKAPGEVIDISDSD</sequence>
<dbReference type="GO" id="GO:0016787">
    <property type="term" value="F:hydrolase activity"/>
    <property type="evidence" value="ECO:0007669"/>
    <property type="project" value="UniProtKB-KW"/>
</dbReference>
<name>A0AAD6YRQ3_9AGAR</name>
<dbReference type="CDD" id="cd17934">
    <property type="entry name" value="DEXXQc_Upf1-like"/>
    <property type="match status" value="1"/>
</dbReference>
<evidence type="ECO:0000313" key="7">
    <source>
        <dbReference type="EMBL" id="KAJ7227301.1"/>
    </source>
</evidence>
<dbReference type="Pfam" id="PF13604">
    <property type="entry name" value="AAA_30"/>
    <property type="match status" value="1"/>
</dbReference>
<dbReference type="SMART" id="SM00382">
    <property type="entry name" value="AAA"/>
    <property type="match status" value="1"/>
</dbReference>
<dbReference type="InterPro" id="IPR047187">
    <property type="entry name" value="SF1_C_Upf1"/>
</dbReference>
<feature type="region of interest" description="Disordered" evidence="5">
    <location>
        <begin position="1119"/>
        <end position="1186"/>
    </location>
</feature>
<dbReference type="AlphaFoldDB" id="A0AAD6YRQ3"/>
<evidence type="ECO:0000256" key="5">
    <source>
        <dbReference type="SAM" id="MobiDB-lite"/>
    </source>
</evidence>
<feature type="compositionally biased region" description="Low complexity" evidence="5">
    <location>
        <begin position="1014"/>
        <end position="1030"/>
    </location>
</feature>
<feature type="region of interest" description="Disordered" evidence="5">
    <location>
        <begin position="844"/>
        <end position="863"/>
    </location>
</feature>
<dbReference type="GO" id="GO:0005524">
    <property type="term" value="F:ATP binding"/>
    <property type="evidence" value="ECO:0007669"/>
    <property type="project" value="UniProtKB-KW"/>
</dbReference>
<keyword evidence="1" id="KW-0547">Nucleotide-binding</keyword>
<proteinExistence type="predicted"/>
<keyword evidence="3" id="KW-0347">Helicase</keyword>
<reference evidence="7" key="1">
    <citation type="submission" date="2023-03" db="EMBL/GenBank/DDBJ databases">
        <title>Massive genome expansion in bonnet fungi (Mycena s.s.) driven by repeated elements and novel gene families across ecological guilds.</title>
        <authorList>
            <consortium name="Lawrence Berkeley National Laboratory"/>
            <person name="Harder C.B."/>
            <person name="Miyauchi S."/>
            <person name="Viragh M."/>
            <person name="Kuo A."/>
            <person name="Thoen E."/>
            <person name="Andreopoulos B."/>
            <person name="Lu D."/>
            <person name="Skrede I."/>
            <person name="Drula E."/>
            <person name="Henrissat B."/>
            <person name="Morin E."/>
            <person name="Kohler A."/>
            <person name="Barry K."/>
            <person name="LaButti K."/>
            <person name="Morin E."/>
            <person name="Salamov A."/>
            <person name="Lipzen A."/>
            <person name="Mereny Z."/>
            <person name="Hegedus B."/>
            <person name="Baldrian P."/>
            <person name="Stursova M."/>
            <person name="Weitz H."/>
            <person name="Taylor A."/>
            <person name="Grigoriev I.V."/>
            <person name="Nagy L.G."/>
            <person name="Martin F."/>
            <person name="Kauserud H."/>
        </authorList>
    </citation>
    <scope>NUCLEOTIDE SEQUENCE</scope>
    <source>
        <strain evidence="7">9144</strain>
    </source>
</reference>
<dbReference type="InterPro" id="IPR042470">
    <property type="entry name" value="RMI1_N_C_sf"/>
</dbReference>
<organism evidence="7 8">
    <name type="scientific">Mycena pura</name>
    <dbReference type="NCBI Taxonomy" id="153505"/>
    <lineage>
        <taxon>Eukaryota</taxon>
        <taxon>Fungi</taxon>
        <taxon>Dikarya</taxon>
        <taxon>Basidiomycota</taxon>
        <taxon>Agaricomycotina</taxon>
        <taxon>Agaricomycetes</taxon>
        <taxon>Agaricomycetidae</taxon>
        <taxon>Agaricales</taxon>
        <taxon>Marasmiineae</taxon>
        <taxon>Mycenaceae</taxon>
        <taxon>Mycena</taxon>
    </lineage>
</organism>
<dbReference type="EMBL" id="JARJCW010000003">
    <property type="protein sequence ID" value="KAJ7227301.1"/>
    <property type="molecule type" value="Genomic_DNA"/>
</dbReference>
<feature type="compositionally biased region" description="Acidic residues" evidence="5">
    <location>
        <begin position="1145"/>
        <end position="1154"/>
    </location>
</feature>
<evidence type="ECO:0000256" key="2">
    <source>
        <dbReference type="ARBA" id="ARBA00022801"/>
    </source>
</evidence>
<feature type="domain" description="AAA+ ATPase" evidence="6">
    <location>
        <begin position="365"/>
        <end position="523"/>
    </location>
</feature>
<feature type="region of interest" description="Disordered" evidence="5">
    <location>
        <begin position="967"/>
        <end position="1104"/>
    </location>
</feature>
<gene>
    <name evidence="7" type="ORF">GGX14DRAFT_629307</name>
</gene>
<dbReference type="Gene3D" id="3.40.50.300">
    <property type="entry name" value="P-loop containing nucleotide triphosphate hydrolases"/>
    <property type="match status" value="2"/>
</dbReference>
<dbReference type="Pfam" id="PF13087">
    <property type="entry name" value="AAA_12"/>
    <property type="match status" value="1"/>
</dbReference>
<dbReference type="PANTHER" id="PTHR43788">
    <property type="entry name" value="DNA2/NAM7 HELICASE FAMILY MEMBER"/>
    <property type="match status" value="1"/>
</dbReference>
<dbReference type="CDD" id="cd18808">
    <property type="entry name" value="SF1_C_Upf1"/>
    <property type="match status" value="1"/>
</dbReference>
<evidence type="ECO:0000313" key="8">
    <source>
        <dbReference type="Proteomes" id="UP001219525"/>
    </source>
</evidence>
<dbReference type="InterPro" id="IPR041679">
    <property type="entry name" value="DNA2/NAM7-like_C"/>
</dbReference>
<dbReference type="InterPro" id="IPR050534">
    <property type="entry name" value="Coronavir_polyprotein_1ab"/>
</dbReference>
<dbReference type="Gene3D" id="2.40.50.770">
    <property type="entry name" value="RecQ-mediated genome instability protein Rmi1, C-terminal domain"/>
    <property type="match status" value="1"/>
</dbReference>
<evidence type="ECO:0000256" key="3">
    <source>
        <dbReference type="ARBA" id="ARBA00022806"/>
    </source>
</evidence>
<evidence type="ECO:0000259" key="6">
    <source>
        <dbReference type="SMART" id="SM00382"/>
    </source>
</evidence>
<dbReference type="InterPro" id="IPR049363">
    <property type="entry name" value="RMI1_N"/>
</dbReference>
<comment type="caution">
    <text evidence="7">The sequence shown here is derived from an EMBL/GenBank/DDBJ whole genome shotgun (WGS) entry which is preliminary data.</text>
</comment>